<name>A0A937KBF4_9BACT</name>
<dbReference type="RefSeq" id="WP_202856378.1">
    <property type="nucleotide sequence ID" value="NZ_JAEUGD010000042.1"/>
</dbReference>
<reference evidence="3" key="1">
    <citation type="submission" date="2021-01" db="EMBL/GenBank/DDBJ databases">
        <title>Fulvivirga kasyanovii gen. nov., sp nov., a novel member of the phylum Bacteroidetes isolated from seawater in a mussel farm.</title>
        <authorList>
            <person name="Zhao L.-H."/>
            <person name="Wang Z.-J."/>
        </authorList>
    </citation>
    <scope>NUCLEOTIDE SEQUENCE</scope>
    <source>
        <strain evidence="3">29W222</strain>
    </source>
</reference>
<feature type="domain" description="CHAT" evidence="2">
    <location>
        <begin position="642"/>
        <end position="928"/>
    </location>
</feature>
<dbReference type="InterPro" id="IPR019734">
    <property type="entry name" value="TPR_rpt"/>
</dbReference>
<dbReference type="InterPro" id="IPR024983">
    <property type="entry name" value="CHAT_dom"/>
</dbReference>
<feature type="transmembrane region" description="Helical" evidence="1">
    <location>
        <begin position="938"/>
        <end position="957"/>
    </location>
</feature>
<dbReference type="InterPro" id="IPR011990">
    <property type="entry name" value="TPR-like_helical_dom_sf"/>
</dbReference>
<dbReference type="PANTHER" id="PTHR10098">
    <property type="entry name" value="RAPSYN-RELATED"/>
    <property type="match status" value="1"/>
</dbReference>
<keyword evidence="1" id="KW-0812">Transmembrane</keyword>
<sequence length="965" mass="110774">MCGLFMLSSVLTVYGQEARLDFMGQVDSTMDRYYFENADSALYYLNKLYRKAVDNRWSSGVLYVLLNKAYVAEHHFMIDSLDIFLDQGDSICNQYRNDTETIDPDNNLIAEVSYMRGMYYYYQGDFLNALLSFKKTIFDKDILQISDSLQTFNGLVNISQLAIFNSDYGRAMQFANMASKTLPMQYPSYTSVRDYDYQRAFIDAVKSRIQFLQNQPGKNINIYRGIKSSLKQSIERIKHKENEAGTHNLFLKLYTQLADVYVALEDYDSALVHINKGMLLSKGADKEQQIKFLYEAANVHLKKGDDKTATKLVREGQDIALRDFDERNRFIARAYYEMGNIHASRSEWTRSLSAYQQSLLQLVDSFSNHDDLFALPLLQGNMLESEVLKVLLLKAQTFYRWYNDKPDNKKALFAAVETYEKAVELIDKIRMSFQDADSKQFLSSVTLSSYEEGIQAATLAYQVTSDTKYFEKAFYFAEKSKANQLVQVVKDISSKYFAGIPKDIIEHENQLKGRVYYWKHTLQDSDDADFKVKAQKNLLESKERYEKFIKGLEKEYPEYYQVKYTSKTIGIHDIRSELAKGEVLIEYFYGDQHLYVFAISANDTFLELVPVDYSMHKKLYSFLDLLKKPGVEKYDLEQYEIKAKELYAILLKPVEKAMPKENGHLLIVADGPLGYLPFEALIASEISNESLDFVINKYSVSYDYSATLRHEKKRIQRDGENRRYVGFSPSYNSKESFLSDLKFNHMEVKQAQSYLGGEVFDGENATEYNFYNSSSEASVIHLSLHAKVDDDHPSASALYFYNASVSGQTGADEDNILYLYELYSISLKARLAVLSACETGTGLYARGEGIMSLGRAFQYAGCPSVAMSLWQVNDKSTASIMGEFFQNLERGISKSEALRKAKLSFINDPKNKYFTHPYYWSGFVLMGDDQPISSPSRLMEVLLVFVVLIATTLIVYIKKYRKGSA</sequence>
<organism evidence="3 4">
    <name type="scientific">Fulvivirga marina</name>
    <dbReference type="NCBI Taxonomy" id="2494733"/>
    <lineage>
        <taxon>Bacteria</taxon>
        <taxon>Pseudomonadati</taxon>
        <taxon>Bacteroidota</taxon>
        <taxon>Cytophagia</taxon>
        <taxon>Cytophagales</taxon>
        <taxon>Fulvivirgaceae</taxon>
        <taxon>Fulvivirga</taxon>
    </lineage>
</organism>
<accession>A0A937KBF4</accession>
<dbReference type="Pfam" id="PF12770">
    <property type="entry name" value="CHAT"/>
    <property type="match status" value="1"/>
</dbReference>
<dbReference type="Proteomes" id="UP000614216">
    <property type="component" value="Unassembled WGS sequence"/>
</dbReference>
<keyword evidence="4" id="KW-1185">Reference proteome</keyword>
<protein>
    <submittedName>
        <fullName evidence="3">CHAT domain-containing protein</fullName>
    </submittedName>
</protein>
<keyword evidence="1" id="KW-1133">Transmembrane helix</keyword>
<dbReference type="EMBL" id="JAEUGD010000042">
    <property type="protein sequence ID" value="MBL6446836.1"/>
    <property type="molecule type" value="Genomic_DNA"/>
</dbReference>
<keyword evidence="1" id="KW-0472">Membrane</keyword>
<evidence type="ECO:0000259" key="2">
    <source>
        <dbReference type="Pfam" id="PF12770"/>
    </source>
</evidence>
<proteinExistence type="predicted"/>
<dbReference type="SUPFAM" id="SSF48452">
    <property type="entry name" value="TPR-like"/>
    <property type="match status" value="1"/>
</dbReference>
<dbReference type="SMART" id="SM00028">
    <property type="entry name" value="TPR"/>
    <property type="match status" value="4"/>
</dbReference>
<comment type="caution">
    <text evidence="3">The sequence shown here is derived from an EMBL/GenBank/DDBJ whole genome shotgun (WGS) entry which is preliminary data.</text>
</comment>
<evidence type="ECO:0000313" key="4">
    <source>
        <dbReference type="Proteomes" id="UP000614216"/>
    </source>
</evidence>
<gene>
    <name evidence="3" type="ORF">JMN32_10970</name>
</gene>
<dbReference type="Gene3D" id="1.25.40.10">
    <property type="entry name" value="Tetratricopeptide repeat domain"/>
    <property type="match status" value="1"/>
</dbReference>
<evidence type="ECO:0000256" key="1">
    <source>
        <dbReference type="SAM" id="Phobius"/>
    </source>
</evidence>
<evidence type="ECO:0000313" key="3">
    <source>
        <dbReference type="EMBL" id="MBL6446836.1"/>
    </source>
</evidence>
<dbReference type="AlphaFoldDB" id="A0A937KBF4"/>